<dbReference type="OrthoDB" id="295956at2759"/>
<protein>
    <submittedName>
        <fullName evidence="1">Uncharacterized protein</fullName>
    </submittedName>
</protein>
<dbReference type="Proteomes" id="UP000683925">
    <property type="component" value="Unassembled WGS sequence"/>
</dbReference>
<comment type="caution">
    <text evidence="1">The sequence shown here is derived from an EMBL/GenBank/DDBJ whole genome shotgun (WGS) entry which is preliminary data.</text>
</comment>
<organism evidence="1 2">
    <name type="scientific">Paramecium octaurelia</name>
    <dbReference type="NCBI Taxonomy" id="43137"/>
    <lineage>
        <taxon>Eukaryota</taxon>
        <taxon>Sar</taxon>
        <taxon>Alveolata</taxon>
        <taxon>Ciliophora</taxon>
        <taxon>Intramacronucleata</taxon>
        <taxon>Oligohymenophorea</taxon>
        <taxon>Peniculida</taxon>
        <taxon>Parameciidae</taxon>
        <taxon>Paramecium</taxon>
    </lineage>
</organism>
<dbReference type="AlphaFoldDB" id="A0A8S1SKN0"/>
<keyword evidence="2" id="KW-1185">Reference proteome</keyword>
<accession>A0A8S1SKN0</accession>
<gene>
    <name evidence="1" type="ORF">POCTA_138.1.T0100305</name>
</gene>
<evidence type="ECO:0000313" key="1">
    <source>
        <dbReference type="EMBL" id="CAD8139222.1"/>
    </source>
</evidence>
<dbReference type="EMBL" id="CAJJDP010000009">
    <property type="protein sequence ID" value="CAD8139222.1"/>
    <property type="molecule type" value="Genomic_DNA"/>
</dbReference>
<proteinExistence type="predicted"/>
<reference evidence="1" key="1">
    <citation type="submission" date="2021-01" db="EMBL/GenBank/DDBJ databases">
        <authorList>
            <consortium name="Genoscope - CEA"/>
            <person name="William W."/>
        </authorList>
    </citation>
    <scope>NUCLEOTIDE SEQUENCE</scope>
</reference>
<evidence type="ECO:0000313" key="2">
    <source>
        <dbReference type="Proteomes" id="UP000683925"/>
    </source>
</evidence>
<name>A0A8S1SKN0_PAROT</name>
<sequence length="128" mass="14954">MKNSKKTLLIVSVVLQECRSSLRPINDSTMSYLLKFIPSIFNAFTHPDSIYNPTLQFKQVKFGVKLVYKMCNFTLKIIYHIIYETKLKQIILLLQLVLSTQSLQVQYAQISRQIYIELLSLKNSTKDF</sequence>